<dbReference type="SUPFAM" id="SSF140453">
    <property type="entry name" value="EsxAB dimer-like"/>
    <property type="match status" value="1"/>
</dbReference>
<organism evidence="2 3">
    <name type="scientific">Nocardia jiangxiensis</name>
    <dbReference type="NCBI Taxonomy" id="282685"/>
    <lineage>
        <taxon>Bacteria</taxon>
        <taxon>Bacillati</taxon>
        <taxon>Actinomycetota</taxon>
        <taxon>Actinomycetes</taxon>
        <taxon>Mycobacteriales</taxon>
        <taxon>Nocardiaceae</taxon>
        <taxon>Nocardia</taxon>
    </lineage>
</organism>
<comment type="caution">
    <text evidence="2">The sequence shown here is derived from an EMBL/GenBank/DDBJ whole genome shotgun (WGS) entry which is preliminary data.</text>
</comment>
<evidence type="ECO:0000313" key="2">
    <source>
        <dbReference type="EMBL" id="MFF3568606.1"/>
    </source>
</evidence>
<feature type="non-terminal residue" evidence="2">
    <location>
        <position position="101"/>
    </location>
</feature>
<reference evidence="2 3" key="1">
    <citation type="submission" date="2024-10" db="EMBL/GenBank/DDBJ databases">
        <title>The Natural Products Discovery Center: Release of the First 8490 Sequenced Strains for Exploring Actinobacteria Biosynthetic Diversity.</title>
        <authorList>
            <person name="Kalkreuter E."/>
            <person name="Kautsar S.A."/>
            <person name="Yang D."/>
            <person name="Bader C.D."/>
            <person name="Teijaro C.N."/>
            <person name="Fluegel L."/>
            <person name="Davis C.M."/>
            <person name="Simpson J.R."/>
            <person name="Lauterbach L."/>
            <person name="Steele A.D."/>
            <person name="Gui C."/>
            <person name="Meng S."/>
            <person name="Li G."/>
            <person name="Viehrig K."/>
            <person name="Ye F."/>
            <person name="Su P."/>
            <person name="Kiefer A.F."/>
            <person name="Nichols A."/>
            <person name="Cepeda A.J."/>
            <person name="Yan W."/>
            <person name="Fan B."/>
            <person name="Jiang Y."/>
            <person name="Adhikari A."/>
            <person name="Zheng C.-J."/>
            <person name="Schuster L."/>
            <person name="Cowan T.M."/>
            <person name="Smanski M.J."/>
            <person name="Chevrette M.G."/>
            <person name="De Carvalho L.P.S."/>
            <person name="Shen B."/>
        </authorList>
    </citation>
    <scope>NUCLEOTIDE SEQUENCE [LARGE SCALE GENOMIC DNA]</scope>
    <source>
        <strain evidence="2 3">NPDC002593</strain>
    </source>
</reference>
<dbReference type="Gene3D" id="1.10.287.1060">
    <property type="entry name" value="ESAT-6-like"/>
    <property type="match status" value="1"/>
</dbReference>
<dbReference type="EMBL" id="JBIAQY010000003">
    <property type="protein sequence ID" value="MFF3568606.1"/>
    <property type="molecule type" value="Genomic_DNA"/>
</dbReference>
<evidence type="ECO:0000259" key="1">
    <source>
        <dbReference type="Pfam" id="PF25547"/>
    </source>
</evidence>
<name>A0ABW6RX60_9NOCA</name>
<proteinExistence type="predicted"/>
<keyword evidence="3" id="KW-1185">Reference proteome</keyword>
<gene>
    <name evidence="2" type="ORF">ACFYXQ_12610</name>
</gene>
<dbReference type="InterPro" id="IPR057746">
    <property type="entry name" value="CpnT-like_N"/>
</dbReference>
<sequence>MSIEMPAGLQWLSYLAGSSWPKGDEDALFALSQDWTDAANALNAVIAPLRAACDTATGNYSGSGADQMKSQFEQFFSGDSSVEKIVEGLEQLADSVFDCGQ</sequence>
<dbReference type="RefSeq" id="WP_387403533.1">
    <property type="nucleotide sequence ID" value="NZ_JBIAQY010000003.1"/>
</dbReference>
<dbReference type="Pfam" id="PF25547">
    <property type="entry name" value="WXG100_2"/>
    <property type="match status" value="1"/>
</dbReference>
<dbReference type="InterPro" id="IPR036689">
    <property type="entry name" value="ESAT-6-like_sf"/>
</dbReference>
<protein>
    <submittedName>
        <fullName evidence="2">WXG100 family type VII secretion target</fullName>
    </submittedName>
</protein>
<feature type="domain" description="Outer membrane channel protein CpnT-like N-terminal" evidence="1">
    <location>
        <begin position="11"/>
        <end position="101"/>
    </location>
</feature>
<dbReference type="Proteomes" id="UP001601992">
    <property type="component" value="Unassembled WGS sequence"/>
</dbReference>
<accession>A0ABW6RX60</accession>
<evidence type="ECO:0000313" key="3">
    <source>
        <dbReference type="Proteomes" id="UP001601992"/>
    </source>
</evidence>